<reference evidence="2" key="1">
    <citation type="submission" date="2020-01" db="EMBL/GenBank/DDBJ databases">
        <title>The Celery Genome Sequence Reveals Sequential Paleo-tetraploidization, Resistance Gene Elimination, Karyotype Evolution, and Functional Innovation in Apiales.</title>
        <authorList>
            <person name="Song X."/>
        </authorList>
    </citation>
    <scope>NUCLEOTIDE SEQUENCE</scope>
    <source>
        <tissue evidence="2">Leaf</tissue>
    </source>
</reference>
<organism evidence="2 3">
    <name type="scientific">Apium graveolens</name>
    <name type="common">Celery</name>
    <dbReference type="NCBI Taxonomy" id="4045"/>
    <lineage>
        <taxon>Eukaryota</taxon>
        <taxon>Viridiplantae</taxon>
        <taxon>Streptophyta</taxon>
        <taxon>Embryophyta</taxon>
        <taxon>Tracheophyta</taxon>
        <taxon>Spermatophyta</taxon>
        <taxon>Magnoliopsida</taxon>
        <taxon>eudicotyledons</taxon>
        <taxon>Gunneridae</taxon>
        <taxon>Pentapetalae</taxon>
        <taxon>asterids</taxon>
        <taxon>campanulids</taxon>
        <taxon>Apiales</taxon>
        <taxon>Apiaceae</taxon>
        <taxon>Apioideae</taxon>
        <taxon>apioid superclade</taxon>
        <taxon>Apieae</taxon>
        <taxon>Apium</taxon>
    </lineage>
</organism>
<keyword evidence="3" id="KW-1185">Reference proteome</keyword>
<dbReference type="Pfam" id="PF01535">
    <property type="entry name" value="PPR"/>
    <property type="match status" value="2"/>
</dbReference>
<dbReference type="GO" id="GO:0003723">
    <property type="term" value="F:RNA binding"/>
    <property type="evidence" value="ECO:0007669"/>
    <property type="project" value="InterPro"/>
</dbReference>
<dbReference type="EMBL" id="WRXP01002855">
    <property type="protein sequence ID" value="KAF1001737.1"/>
    <property type="molecule type" value="Genomic_DNA"/>
</dbReference>
<evidence type="ECO:0000256" key="1">
    <source>
        <dbReference type="ARBA" id="ARBA00022737"/>
    </source>
</evidence>
<proteinExistence type="predicted"/>
<gene>
    <name evidence="2" type="ORF">AG4045_021734</name>
</gene>
<dbReference type="AlphaFoldDB" id="A0A6L5BA55"/>
<protein>
    <recommendedName>
        <fullName evidence="4">Pentatricopeptide repeat-containing protein</fullName>
    </recommendedName>
</protein>
<accession>A0A6L5BA55</accession>
<name>A0A6L5BA55_APIGR</name>
<dbReference type="Gene3D" id="1.25.40.10">
    <property type="entry name" value="Tetratricopeptide repeat domain"/>
    <property type="match status" value="1"/>
</dbReference>
<dbReference type="GO" id="GO:0009451">
    <property type="term" value="P:RNA modification"/>
    <property type="evidence" value="ECO:0007669"/>
    <property type="project" value="InterPro"/>
</dbReference>
<dbReference type="InterPro" id="IPR011990">
    <property type="entry name" value="TPR-like_helical_dom_sf"/>
</dbReference>
<dbReference type="Proteomes" id="UP000593563">
    <property type="component" value="Unassembled WGS sequence"/>
</dbReference>
<sequence>MGEEVEVALMDMYSKCGAPDEAMKSFDDISTKSVLAWSAMIVGLAMNGLSREALDSFAQKHL</sequence>
<dbReference type="PANTHER" id="PTHR47926">
    <property type="entry name" value="PENTATRICOPEPTIDE REPEAT-CONTAINING PROTEIN"/>
    <property type="match status" value="1"/>
</dbReference>
<keyword evidence="1" id="KW-0677">Repeat</keyword>
<evidence type="ECO:0008006" key="4">
    <source>
        <dbReference type="Google" id="ProtNLM"/>
    </source>
</evidence>
<evidence type="ECO:0000313" key="2">
    <source>
        <dbReference type="EMBL" id="KAF1001737.1"/>
    </source>
</evidence>
<evidence type="ECO:0000313" key="3">
    <source>
        <dbReference type="Proteomes" id="UP000593563"/>
    </source>
</evidence>
<dbReference type="PANTHER" id="PTHR47926:SF537">
    <property type="entry name" value="PENTACOTRIPEPTIDE-REPEAT REGION OF PRORP DOMAIN-CONTAINING PROTEIN"/>
    <property type="match status" value="1"/>
</dbReference>
<dbReference type="InterPro" id="IPR046960">
    <property type="entry name" value="PPR_At4g14850-like_plant"/>
</dbReference>
<comment type="caution">
    <text evidence="2">The sequence shown here is derived from an EMBL/GenBank/DDBJ whole genome shotgun (WGS) entry which is preliminary data.</text>
</comment>
<dbReference type="InterPro" id="IPR002885">
    <property type="entry name" value="PPR_rpt"/>
</dbReference>